<dbReference type="PANTHER" id="PTHR11412:SF139">
    <property type="entry name" value="C3 AND PZP-LIKE ALPHA-2-MACROGLOBULIN DOMAIN-CONTAINING PROTEIN 8"/>
    <property type="match status" value="1"/>
</dbReference>
<name>A0A401QAT6_SCYTO</name>
<gene>
    <name evidence="2" type="ORF">scyTo_0022339</name>
</gene>
<dbReference type="Pfam" id="PF07677">
    <property type="entry name" value="A2M_recep"/>
    <property type="match status" value="1"/>
</dbReference>
<evidence type="ECO:0000313" key="3">
    <source>
        <dbReference type="Proteomes" id="UP000288216"/>
    </source>
</evidence>
<dbReference type="Proteomes" id="UP000288216">
    <property type="component" value="Unassembled WGS sequence"/>
</dbReference>
<protein>
    <recommendedName>
        <fullName evidence="1">Alpha-macroglobulin receptor-binding domain-containing protein</fullName>
    </recommendedName>
</protein>
<dbReference type="SUPFAM" id="SSF49410">
    <property type="entry name" value="Alpha-macroglobulin receptor domain"/>
    <property type="match status" value="1"/>
</dbReference>
<dbReference type="EMBL" id="BFAA01022164">
    <property type="protein sequence ID" value="GCB82495.1"/>
    <property type="molecule type" value="Genomic_DNA"/>
</dbReference>
<dbReference type="OrthoDB" id="9414968at2759"/>
<comment type="caution">
    <text evidence="2">The sequence shown here is derived from an EMBL/GenBank/DDBJ whole genome shotgun (WGS) entry which is preliminary data.</text>
</comment>
<dbReference type="PANTHER" id="PTHR11412">
    <property type="entry name" value="MACROGLOBULIN / COMPLEMENT"/>
    <property type="match status" value="1"/>
</dbReference>
<evidence type="ECO:0000313" key="2">
    <source>
        <dbReference type="EMBL" id="GCB82495.1"/>
    </source>
</evidence>
<dbReference type="InterPro" id="IPR009048">
    <property type="entry name" value="A-macroglobulin_rcpt-bd"/>
</dbReference>
<dbReference type="Gene3D" id="2.60.40.690">
    <property type="entry name" value="Alpha-macroglobulin, receptor-binding domain"/>
    <property type="match status" value="1"/>
</dbReference>
<dbReference type="GO" id="GO:0005576">
    <property type="term" value="C:extracellular region"/>
    <property type="evidence" value="ECO:0007669"/>
    <property type="project" value="InterPro"/>
</dbReference>
<organism evidence="2 3">
    <name type="scientific">Scyliorhinus torazame</name>
    <name type="common">Cloudy catshark</name>
    <name type="synonym">Catulus torazame</name>
    <dbReference type="NCBI Taxonomy" id="75743"/>
    <lineage>
        <taxon>Eukaryota</taxon>
        <taxon>Metazoa</taxon>
        <taxon>Chordata</taxon>
        <taxon>Craniata</taxon>
        <taxon>Vertebrata</taxon>
        <taxon>Chondrichthyes</taxon>
        <taxon>Elasmobranchii</taxon>
        <taxon>Galeomorphii</taxon>
        <taxon>Galeoidea</taxon>
        <taxon>Carcharhiniformes</taxon>
        <taxon>Scyliorhinidae</taxon>
        <taxon>Scyliorhinus</taxon>
    </lineage>
</organism>
<dbReference type="AlphaFoldDB" id="A0A401QAT6"/>
<sequence>LLLGKQIELKRYEVDGRKVLFYFDEIPSQCMTCVKFHAYREYIIGKTAPVPVKVYDYYEPGGYLQHGHRMVTVVWGLH</sequence>
<proteinExistence type="predicted"/>
<feature type="domain" description="Alpha-macroglobulin receptor-binding" evidence="1">
    <location>
        <begin position="1"/>
        <end position="63"/>
    </location>
</feature>
<dbReference type="InterPro" id="IPR050473">
    <property type="entry name" value="A2M/Complement_sys"/>
</dbReference>
<evidence type="ECO:0000259" key="1">
    <source>
        <dbReference type="SMART" id="SM01361"/>
    </source>
</evidence>
<dbReference type="STRING" id="75743.A0A401QAT6"/>
<reference evidence="2 3" key="1">
    <citation type="journal article" date="2018" name="Nat. Ecol. Evol.">
        <title>Shark genomes provide insights into elasmobranch evolution and the origin of vertebrates.</title>
        <authorList>
            <person name="Hara Y"/>
            <person name="Yamaguchi K"/>
            <person name="Onimaru K"/>
            <person name="Kadota M"/>
            <person name="Koyanagi M"/>
            <person name="Keeley SD"/>
            <person name="Tatsumi K"/>
            <person name="Tanaka K"/>
            <person name="Motone F"/>
            <person name="Kageyama Y"/>
            <person name="Nozu R"/>
            <person name="Adachi N"/>
            <person name="Nishimura O"/>
            <person name="Nakagawa R"/>
            <person name="Tanegashima C"/>
            <person name="Kiyatake I"/>
            <person name="Matsumoto R"/>
            <person name="Murakumo K"/>
            <person name="Nishida K"/>
            <person name="Terakita A"/>
            <person name="Kuratani S"/>
            <person name="Sato K"/>
            <person name="Hyodo S Kuraku.S."/>
        </authorList>
    </citation>
    <scope>NUCLEOTIDE SEQUENCE [LARGE SCALE GENOMIC DNA]</scope>
</reference>
<dbReference type="SMART" id="SM01361">
    <property type="entry name" value="A2M_recep"/>
    <property type="match status" value="1"/>
</dbReference>
<feature type="non-terminal residue" evidence="2">
    <location>
        <position position="1"/>
    </location>
</feature>
<keyword evidence="3" id="KW-1185">Reference proteome</keyword>
<accession>A0A401QAT6</accession>
<dbReference type="InterPro" id="IPR036595">
    <property type="entry name" value="A-macroglobulin_rcpt-bd_sf"/>
</dbReference>